<evidence type="ECO:0000313" key="3">
    <source>
        <dbReference type="Proteomes" id="UP000654471"/>
    </source>
</evidence>
<evidence type="ECO:0000313" key="2">
    <source>
        <dbReference type="EMBL" id="GGV01471.1"/>
    </source>
</evidence>
<protein>
    <submittedName>
        <fullName evidence="2">Uncharacterized protein</fullName>
    </submittedName>
</protein>
<organism evidence="2 3">
    <name type="scientific">Streptomyces albospinus</name>
    <dbReference type="NCBI Taxonomy" id="285515"/>
    <lineage>
        <taxon>Bacteria</taxon>
        <taxon>Bacillati</taxon>
        <taxon>Actinomycetota</taxon>
        <taxon>Actinomycetes</taxon>
        <taxon>Kitasatosporales</taxon>
        <taxon>Streptomycetaceae</taxon>
        <taxon>Streptomyces</taxon>
    </lineage>
</organism>
<accession>A0ABQ2VNZ1</accession>
<dbReference type="EMBL" id="BMRP01000071">
    <property type="protein sequence ID" value="GGV01471.1"/>
    <property type="molecule type" value="Genomic_DNA"/>
</dbReference>
<dbReference type="RefSeq" id="WP_189308394.1">
    <property type="nucleotide sequence ID" value="NZ_BMRP01000071.1"/>
</dbReference>
<feature type="transmembrane region" description="Helical" evidence="1">
    <location>
        <begin position="43"/>
        <end position="74"/>
    </location>
</feature>
<name>A0ABQ2VNZ1_9ACTN</name>
<sequence length="88" mass="9567">MFDRLRRGSVFLPAATREFSIPRPVYAETGVLHVWDVTVRMSAFIAALAVLFPVTGGTVTAVLTGASSLALAALARGSYVRYLRIRLK</sequence>
<evidence type="ECO:0000256" key="1">
    <source>
        <dbReference type="SAM" id="Phobius"/>
    </source>
</evidence>
<comment type="caution">
    <text evidence="2">The sequence shown here is derived from an EMBL/GenBank/DDBJ whole genome shotgun (WGS) entry which is preliminary data.</text>
</comment>
<proteinExistence type="predicted"/>
<keyword evidence="1" id="KW-0812">Transmembrane</keyword>
<keyword evidence="1" id="KW-1133">Transmembrane helix</keyword>
<dbReference type="Proteomes" id="UP000654471">
    <property type="component" value="Unassembled WGS sequence"/>
</dbReference>
<keyword evidence="1" id="KW-0472">Membrane</keyword>
<keyword evidence="3" id="KW-1185">Reference proteome</keyword>
<reference evidence="3" key="1">
    <citation type="journal article" date="2019" name="Int. J. Syst. Evol. Microbiol.">
        <title>The Global Catalogue of Microorganisms (GCM) 10K type strain sequencing project: providing services to taxonomists for standard genome sequencing and annotation.</title>
        <authorList>
            <consortium name="The Broad Institute Genomics Platform"/>
            <consortium name="The Broad Institute Genome Sequencing Center for Infectious Disease"/>
            <person name="Wu L."/>
            <person name="Ma J."/>
        </authorList>
    </citation>
    <scope>NUCLEOTIDE SEQUENCE [LARGE SCALE GENOMIC DNA]</scope>
    <source>
        <strain evidence="3">JCM 3399</strain>
    </source>
</reference>
<gene>
    <name evidence="2" type="ORF">GCM10010211_80950</name>
</gene>